<protein>
    <recommendedName>
        <fullName evidence="4">GlcNAc-PI de-N-acetylase</fullName>
    </recommendedName>
</protein>
<comment type="caution">
    <text evidence="2">The sequence shown here is derived from an EMBL/GenBank/DDBJ whole genome shotgun (WGS) entry which is preliminary data.</text>
</comment>
<dbReference type="GO" id="GO:0016811">
    <property type="term" value="F:hydrolase activity, acting on carbon-nitrogen (but not peptide) bonds, in linear amides"/>
    <property type="evidence" value="ECO:0007669"/>
    <property type="project" value="TreeGrafter"/>
</dbReference>
<evidence type="ECO:0008006" key="4">
    <source>
        <dbReference type="Google" id="ProtNLM"/>
    </source>
</evidence>
<organism evidence="2 3">
    <name type="scientific">Candidatus Berkelbacteria bacterium RIFCSPLOWO2_01_FULL_50_28</name>
    <dbReference type="NCBI Taxonomy" id="1797471"/>
    <lineage>
        <taxon>Bacteria</taxon>
        <taxon>Candidatus Berkelbacteria</taxon>
    </lineage>
</organism>
<keyword evidence="1" id="KW-0472">Membrane</keyword>
<dbReference type="InterPro" id="IPR003737">
    <property type="entry name" value="GlcNAc_PI_deacetylase-related"/>
</dbReference>
<dbReference type="EMBL" id="MEZX01000002">
    <property type="protein sequence ID" value="OGD64459.1"/>
    <property type="molecule type" value="Genomic_DNA"/>
</dbReference>
<evidence type="ECO:0000256" key="1">
    <source>
        <dbReference type="SAM" id="Phobius"/>
    </source>
</evidence>
<feature type="transmembrane region" description="Helical" evidence="1">
    <location>
        <begin position="12"/>
        <end position="30"/>
    </location>
</feature>
<dbReference type="PANTHER" id="PTHR12993:SF11">
    <property type="entry name" value="N-ACETYLGLUCOSAMINYL-PHOSPHATIDYLINOSITOL DE-N-ACETYLASE"/>
    <property type="match status" value="1"/>
</dbReference>
<evidence type="ECO:0000313" key="3">
    <source>
        <dbReference type="Proteomes" id="UP000177481"/>
    </source>
</evidence>
<name>A0A1F5EAL8_9BACT</name>
<dbReference type="STRING" id="1797471.A3A71_00130"/>
<accession>A0A1F5EAL8</accession>
<dbReference type="Pfam" id="PF02585">
    <property type="entry name" value="PIG-L"/>
    <property type="match status" value="1"/>
</dbReference>
<dbReference type="InterPro" id="IPR024078">
    <property type="entry name" value="LmbE-like_dom_sf"/>
</dbReference>
<dbReference type="PANTHER" id="PTHR12993">
    <property type="entry name" value="N-ACETYLGLUCOSAMINYL-PHOSPHATIDYLINOSITOL DE-N-ACETYLASE-RELATED"/>
    <property type="match status" value="1"/>
</dbReference>
<dbReference type="SUPFAM" id="SSF102588">
    <property type="entry name" value="LmbE-like"/>
    <property type="match status" value="1"/>
</dbReference>
<proteinExistence type="predicted"/>
<gene>
    <name evidence="2" type="ORF">A3A71_00130</name>
</gene>
<reference evidence="2 3" key="1">
    <citation type="journal article" date="2016" name="Nat. Commun.">
        <title>Thousands of microbial genomes shed light on interconnected biogeochemical processes in an aquifer system.</title>
        <authorList>
            <person name="Anantharaman K."/>
            <person name="Brown C.T."/>
            <person name="Hug L.A."/>
            <person name="Sharon I."/>
            <person name="Castelle C.J."/>
            <person name="Probst A.J."/>
            <person name="Thomas B.C."/>
            <person name="Singh A."/>
            <person name="Wilkins M.J."/>
            <person name="Karaoz U."/>
            <person name="Brodie E.L."/>
            <person name="Williams K.H."/>
            <person name="Hubbard S.S."/>
            <person name="Banfield J.F."/>
        </authorList>
    </citation>
    <scope>NUCLEOTIDE SEQUENCE [LARGE SCALE GENOMIC DNA]</scope>
</reference>
<dbReference type="Gene3D" id="3.40.50.10320">
    <property type="entry name" value="LmbE-like"/>
    <property type="match status" value="1"/>
</dbReference>
<keyword evidence="1" id="KW-1133">Transmembrane helix</keyword>
<dbReference type="Proteomes" id="UP000177481">
    <property type="component" value="Unassembled WGS sequence"/>
</dbReference>
<dbReference type="AlphaFoldDB" id="A0A1F5EAL8"/>
<sequence>MRNCWRANWKKLIIGLIVAVAAGFGLYLSGLDTLPQASFPLFDRVLLPTSEDRILIVAPHQDDEVLGAGGYIQRSVSVGAKVEVVFATDGNKQGKKNLRRTEALSAGQKLGLTNSQLIFLDFPDGNLSQQSQYDKFVTRMTGEIASFGPSIVITTLPEDEHSDHAASGRAVKTLLAQGGKFKALFFLVHADRYPRPIGDAPDRYLLPPLKLVNNYSWQVFVPTAGEQSQKRSAINLYRSQMSVTNPILRQLLQSFDRRNELFAQVTL</sequence>
<keyword evidence="1" id="KW-0812">Transmembrane</keyword>
<evidence type="ECO:0000313" key="2">
    <source>
        <dbReference type="EMBL" id="OGD64459.1"/>
    </source>
</evidence>